<dbReference type="Proteomes" id="UP001152523">
    <property type="component" value="Unassembled WGS sequence"/>
</dbReference>
<gene>
    <name evidence="1" type="ORF">CEPIT_LOCUS11079</name>
</gene>
<reference evidence="1" key="1">
    <citation type="submission" date="2022-07" db="EMBL/GenBank/DDBJ databases">
        <authorList>
            <person name="Macas J."/>
            <person name="Novak P."/>
            <person name="Neumann P."/>
        </authorList>
    </citation>
    <scope>NUCLEOTIDE SEQUENCE</scope>
</reference>
<comment type="caution">
    <text evidence="1">The sequence shown here is derived from an EMBL/GenBank/DDBJ whole genome shotgun (WGS) entry which is preliminary data.</text>
</comment>
<evidence type="ECO:0000313" key="1">
    <source>
        <dbReference type="EMBL" id="CAH9089964.1"/>
    </source>
</evidence>
<evidence type="ECO:0000313" key="2">
    <source>
        <dbReference type="Proteomes" id="UP001152523"/>
    </source>
</evidence>
<name>A0AAV0D5E2_9ASTE</name>
<keyword evidence="2" id="KW-1185">Reference proteome</keyword>
<dbReference type="AlphaFoldDB" id="A0AAV0D5E2"/>
<proteinExistence type="predicted"/>
<organism evidence="1 2">
    <name type="scientific">Cuscuta epithymum</name>
    <dbReference type="NCBI Taxonomy" id="186058"/>
    <lineage>
        <taxon>Eukaryota</taxon>
        <taxon>Viridiplantae</taxon>
        <taxon>Streptophyta</taxon>
        <taxon>Embryophyta</taxon>
        <taxon>Tracheophyta</taxon>
        <taxon>Spermatophyta</taxon>
        <taxon>Magnoliopsida</taxon>
        <taxon>eudicotyledons</taxon>
        <taxon>Gunneridae</taxon>
        <taxon>Pentapetalae</taxon>
        <taxon>asterids</taxon>
        <taxon>lamiids</taxon>
        <taxon>Solanales</taxon>
        <taxon>Convolvulaceae</taxon>
        <taxon>Cuscuteae</taxon>
        <taxon>Cuscuta</taxon>
        <taxon>Cuscuta subgen. Cuscuta</taxon>
    </lineage>
</organism>
<dbReference type="EMBL" id="CAMAPF010000062">
    <property type="protein sequence ID" value="CAH9089964.1"/>
    <property type="molecule type" value="Genomic_DNA"/>
</dbReference>
<sequence length="121" mass="13700">MSRTDENGILHYRAMLSIEYIRVLKVDGDKHIVGGVYGTVNVQDWMGVHKVYDRSLADSEKKGPGDDLTLIGPDCYYGVSGYDWSVISVDLRGVDPDIELAQGNVVWETRVEDNRHNFRQL</sequence>
<protein>
    <submittedName>
        <fullName evidence="1">Uncharacterized protein</fullName>
    </submittedName>
</protein>
<accession>A0AAV0D5E2</accession>